<proteinExistence type="predicted"/>
<dbReference type="Proteomes" id="UP001501470">
    <property type="component" value="Unassembled WGS sequence"/>
</dbReference>
<name>A0ABN2A672_9ACTN</name>
<evidence type="ECO:0000313" key="2">
    <source>
        <dbReference type="Proteomes" id="UP001501470"/>
    </source>
</evidence>
<evidence type="ECO:0000313" key="1">
    <source>
        <dbReference type="EMBL" id="GAA1512190.1"/>
    </source>
</evidence>
<dbReference type="EMBL" id="BAAAQD010000004">
    <property type="protein sequence ID" value="GAA1512190.1"/>
    <property type="molecule type" value="Genomic_DNA"/>
</dbReference>
<sequence>MFNVSGLVPGAGGSACITVSWTGTVTPSAPVQLYVASGDATDTPGGGGGGTMPYINWSVEKAAGTGIFGSGASCTGLTGTTIFGNTADTVVTAGRMLSDFTAKSTYSAAGTTSVSSGWTPAANVAGTTVFRFNYRMATDTPNSAMGAVAVVKITWEARS</sequence>
<organism evidence="1 2">
    <name type="scientific">Dactylosporangium maewongense</name>
    <dbReference type="NCBI Taxonomy" id="634393"/>
    <lineage>
        <taxon>Bacteria</taxon>
        <taxon>Bacillati</taxon>
        <taxon>Actinomycetota</taxon>
        <taxon>Actinomycetes</taxon>
        <taxon>Micromonosporales</taxon>
        <taxon>Micromonosporaceae</taxon>
        <taxon>Dactylosporangium</taxon>
    </lineage>
</organism>
<gene>
    <name evidence="1" type="ORF">GCM10009827_028080</name>
</gene>
<dbReference type="RefSeq" id="WP_344502276.1">
    <property type="nucleotide sequence ID" value="NZ_BAAAQD010000004.1"/>
</dbReference>
<reference evidence="1 2" key="1">
    <citation type="journal article" date="2019" name="Int. J. Syst. Evol. Microbiol.">
        <title>The Global Catalogue of Microorganisms (GCM) 10K type strain sequencing project: providing services to taxonomists for standard genome sequencing and annotation.</title>
        <authorList>
            <consortium name="The Broad Institute Genomics Platform"/>
            <consortium name="The Broad Institute Genome Sequencing Center for Infectious Disease"/>
            <person name="Wu L."/>
            <person name="Ma J."/>
        </authorList>
    </citation>
    <scope>NUCLEOTIDE SEQUENCE [LARGE SCALE GENOMIC DNA]</scope>
    <source>
        <strain evidence="1 2">JCM 15933</strain>
    </source>
</reference>
<accession>A0ABN2A672</accession>
<keyword evidence="2" id="KW-1185">Reference proteome</keyword>
<comment type="caution">
    <text evidence="1">The sequence shown here is derived from an EMBL/GenBank/DDBJ whole genome shotgun (WGS) entry which is preliminary data.</text>
</comment>
<protein>
    <submittedName>
        <fullName evidence="1">Uncharacterized protein</fullName>
    </submittedName>
</protein>